<keyword evidence="6" id="KW-1185">Reference proteome</keyword>
<dbReference type="InterPro" id="IPR050325">
    <property type="entry name" value="Prot/Nucl_acid_deglycase"/>
</dbReference>
<dbReference type="KEGG" id="vin:AKJ08_0418"/>
<evidence type="ECO:0000313" key="6">
    <source>
        <dbReference type="Proteomes" id="UP000055590"/>
    </source>
</evidence>
<dbReference type="STRING" id="1391653.AKJ08_0418"/>
<evidence type="ECO:0000313" key="5">
    <source>
        <dbReference type="EMBL" id="AKU90031.1"/>
    </source>
</evidence>
<evidence type="ECO:0000259" key="4">
    <source>
        <dbReference type="Pfam" id="PF01965"/>
    </source>
</evidence>
<dbReference type="AlphaFoldDB" id="A0A0K1P9D1"/>
<dbReference type="Pfam" id="PF01965">
    <property type="entry name" value="DJ-1_PfpI"/>
    <property type="match status" value="1"/>
</dbReference>
<dbReference type="RefSeq" id="WP_050724537.1">
    <property type="nucleotide sequence ID" value="NZ_CP012332.1"/>
</dbReference>
<feature type="domain" description="DJ-1/PfpI" evidence="4">
    <location>
        <begin position="84"/>
        <end position="223"/>
    </location>
</feature>
<dbReference type="OrthoDB" id="9792284at2"/>
<protein>
    <submittedName>
        <fullName evidence="5">ThiJ/PfpI family protein</fullName>
    </submittedName>
</protein>
<dbReference type="PATRIC" id="fig|1391653.3.peg.433"/>
<dbReference type="GO" id="GO:0019243">
    <property type="term" value="P:methylglyoxal catabolic process to D-lactate via S-lactoyl-glutathione"/>
    <property type="evidence" value="ECO:0007669"/>
    <property type="project" value="TreeGrafter"/>
</dbReference>
<proteinExistence type="inferred from homology"/>
<sequence>MQNAKPRILLIATSHASLGATGRKTGLWLEELAAPYVALKGHAKLEIATPSGGRPPIDPRSQEEPTEDMKAFLADEHAMGKLAQTRRLDDLGDDVFDAVLVVGGHGPMWDLANSLASEQLSKTYRRKAVVAAVCHGPAAFVGAVKPDGEPLLRGHRVTSFTNEEEVAVGLADVVPFLLETKLRELGARYENGPAWKPHVVRDGHVVTGQNPASARGVAHEILEALKAWPM</sequence>
<dbReference type="PANTHER" id="PTHR48094:SF11">
    <property type="entry name" value="GLUTATHIONE-INDEPENDENT GLYOXALASE HSP31-RELATED"/>
    <property type="match status" value="1"/>
</dbReference>
<dbReference type="PANTHER" id="PTHR48094">
    <property type="entry name" value="PROTEIN/NUCLEIC ACID DEGLYCASE DJ-1-RELATED"/>
    <property type="match status" value="1"/>
</dbReference>
<dbReference type="GO" id="GO:0019172">
    <property type="term" value="F:glyoxalase III activity"/>
    <property type="evidence" value="ECO:0007669"/>
    <property type="project" value="TreeGrafter"/>
</dbReference>
<dbReference type="EMBL" id="CP012332">
    <property type="protein sequence ID" value="AKU90031.1"/>
    <property type="molecule type" value="Genomic_DNA"/>
</dbReference>
<evidence type="ECO:0000256" key="1">
    <source>
        <dbReference type="ARBA" id="ARBA00023016"/>
    </source>
</evidence>
<dbReference type="Gene3D" id="3.40.50.880">
    <property type="match status" value="1"/>
</dbReference>
<dbReference type="CDD" id="cd03141">
    <property type="entry name" value="GATase1_Hsp31_like"/>
    <property type="match status" value="1"/>
</dbReference>
<keyword evidence="2" id="KW-0456">Lyase</keyword>
<gene>
    <name evidence="5" type="ORF">AKJ08_0418</name>
</gene>
<evidence type="ECO:0000256" key="3">
    <source>
        <dbReference type="ARBA" id="ARBA00038493"/>
    </source>
</evidence>
<organism evidence="5 6">
    <name type="scientific">Vulgatibacter incomptus</name>
    <dbReference type="NCBI Taxonomy" id="1391653"/>
    <lineage>
        <taxon>Bacteria</taxon>
        <taxon>Pseudomonadati</taxon>
        <taxon>Myxococcota</taxon>
        <taxon>Myxococcia</taxon>
        <taxon>Myxococcales</taxon>
        <taxon>Cystobacterineae</taxon>
        <taxon>Vulgatibacteraceae</taxon>
        <taxon>Vulgatibacter</taxon>
    </lineage>
</organism>
<accession>A0A0K1P9D1</accession>
<keyword evidence="1" id="KW-0346">Stress response</keyword>
<dbReference type="Proteomes" id="UP000055590">
    <property type="component" value="Chromosome"/>
</dbReference>
<dbReference type="InterPro" id="IPR002818">
    <property type="entry name" value="DJ-1/PfpI"/>
</dbReference>
<evidence type="ECO:0000256" key="2">
    <source>
        <dbReference type="ARBA" id="ARBA00023239"/>
    </source>
</evidence>
<dbReference type="InterPro" id="IPR029062">
    <property type="entry name" value="Class_I_gatase-like"/>
</dbReference>
<name>A0A0K1P9D1_9BACT</name>
<dbReference type="GO" id="GO:0005737">
    <property type="term" value="C:cytoplasm"/>
    <property type="evidence" value="ECO:0007669"/>
    <property type="project" value="TreeGrafter"/>
</dbReference>
<dbReference type="SUPFAM" id="SSF52317">
    <property type="entry name" value="Class I glutamine amidotransferase-like"/>
    <property type="match status" value="1"/>
</dbReference>
<comment type="similarity">
    <text evidence="3">Belongs to the peptidase C56 family. HSP31-like subfamily.</text>
</comment>
<reference evidence="5 6" key="1">
    <citation type="submission" date="2015-08" db="EMBL/GenBank/DDBJ databases">
        <authorList>
            <person name="Babu N.S."/>
            <person name="Beckwith C.J."/>
            <person name="Beseler K.G."/>
            <person name="Brison A."/>
            <person name="Carone J.V."/>
            <person name="Caskin T.P."/>
            <person name="Diamond M."/>
            <person name="Durham M.E."/>
            <person name="Foxe J.M."/>
            <person name="Go M."/>
            <person name="Henderson B.A."/>
            <person name="Jones I.B."/>
            <person name="McGettigan J.A."/>
            <person name="Micheletti S.J."/>
            <person name="Nasrallah M.E."/>
            <person name="Ortiz D."/>
            <person name="Piller C.R."/>
            <person name="Privatt S.R."/>
            <person name="Schneider S.L."/>
            <person name="Sharp S."/>
            <person name="Smith T.C."/>
            <person name="Stanton J.D."/>
            <person name="Ullery H.E."/>
            <person name="Wilson R.J."/>
            <person name="Serrano M.G."/>
            <person name="Buck G."/>
            <person name="Lee V."/>
            <person name="Wang Y."/>
            <person name="Carvalho R."/>
            <person name="Voegtly L."/>
            <person name="Shi R."/>
            <person name="Duckworth R."/>
            <person name="Johnson A."/>
            <person name="Loviza R."/>
            <person name="Walstead R."/>
            <person name="Shah Z."/>
            <person name="Kiflezghi M."/>
            <person name="Wade K."/>
            <person name="Ball S.L."/>
            <person name="Bradley K.W."/>
            <person name="Asai D.J."/>
            <person name="Bowman C.A."/>
            <person name="Russell D.A."/>
            <person name="Pope W.H."/>
            <person name="Jacobs-Sera D."/>
            <person name="Hendrix R.W."/>
            <person name="Hatfull G.F."/>
        </authorList>
    </citation>
    <scope>NUCLEOTIDE SEQUENCE [LARGE SCALE GENOMIC DNA]</scope>
    <source>
        <strain evidence="5 6">DSM 27710</strain>
    </source>
</reference>